<dbReference type="NCBIfam" id="NF010462">
    <property type="entry name" value="PRK13887.1"/>
    <property type="match status" value="1"/>
</dbReference>
<dbReference type="InterPro" id="IPR035658">
    <property type="entry name" value="TrbF"/>
</dbReference>
<organism evidence="7 8">
    <name type="scientific">Legionella norrlandica</name>
    <dbReference type="NCBI Taxonomy" id="1498499"/>
    <lineage>
        <taxon>Bacteria</taxon>
        <taxon>Pseudomonadati</taxon>
        <taxon>Pseudomonadota</taxon>
        <taxon>Gammaproteobacteria</taxon>
        <taxon>Legionellales</taxon>
        <taxon>Legionellaceae</taxon>
        <taxon>Legionella</taxon>
    </lineage>
</organism>
<evidence type="ECO:0000256" key="3">
    <source>
        <dbReference type="ARBA" id="ARBA00022989"/>
    </source>
</evidence>
<feature type="domain" description="Bacterial virulence protein VirB8" evidence="6">
    <location>
        <begin position="28"/>
        <end position="240"/>
    </location>
</feature>
<evidence type="ECO:0000256" key="4">
    <source>
        <dbReference type="ARBA" id="ARBA00023136"/>
    </source>
</evidence>
<dbReference type="Gene3D" id="3.10.450.230">
    <property type="entry name" value="VirB8 protein"/>
    <property type="match status" value="1"/>
</dbReference>
<proteinExistence type="predicted"/>
<dbReference type="EMBL" id="JNCF01000024">
    <property type="protein sequence ID" value="KGP63161.1"/>
    <property type="molecule type" value="Genomic_DNA"/>
</dbReference>
<reference evidence="7 8" key="1">
    <citation type="submission" date="2014-05" db="EMBL/GenBank/DDBJ databases">
        <authorList>
            <person name="Rizzardi K."/>
            <person name="Winiecka-Krusnell J."/>
            <person name="Ramliden M."/>
            <person name="Alm E."/>
            <person name="Andersson S."/>
            <person name="Byfors S."/>
        </authorList>
    </citation>
    <scope>NUCLEOTIDE SEQUENCE [LARGE SCALE GENOMIC DNA]</scope>
    <source>
        <strain evidence="7 8">LEGN</strain>
    </source>
</reference>
<accession>A0A0A2STV8</accession>
<dbReference type="InterPro" id="IPR007430">
    <property type="entry name" value="VirB8"/>
</dbReference>
<name>A0A0A2STV8_9GAMM</name>
<evidence type="ECO:0000256" key="1">
    <source>
        <dbReference type="ARBA" id="ARBA00004167"/>
    </source>
</evidence>
<dbReference type="STRING" id="1498499.EP47_14190"/>
<dbReference type="InterPro" id="IPR032710">
    <property type="entry name" value="NTF2-like_dom_sf"/>
</dbReference>
<dbReference type="RefSeq" id="WP_011945688.1">
    <property type="nucleotide sequence ID" value="NZ_JNCF01000024.1"/>
</dbReference>
<evidence type="ECO:0000313" key="7">
    <source>
        <dbReference type="EMBL" id="KGP63161.1"/>
    </source>
</evidence>
<dbReference type="Pfam" id="PF04335">
    <property type="entry name" value="VirB8"/>
    <property type="match status" value="1"/>
</dbReference>
<sequence length="247" mass="28332">MKKIKQWLNTKRPEKKNEALTENPFLNARRAWNVHTAGLMKSVQVWQLVGLSSLLLALAAVGGLISIGSQSKFIPLVFQQDANGNTLSVTRADRVGQANIDDYRAAAAHFIENIRMVSSDVELQKKAVFQVYSYLNQNDAALAKVQEFYSNKQQSNPFERATHEIVSIEIRSVLQESDETWQVDWVETVRNRDGTLKEKPYVMKAMITMYQDNELNDVSSESILKNPHLIFIRDFNWSYELKHGEQR</sequence>
<dbReference type="OrthoDB" id="9778195at2"/>
<dbReference type="SUPFAM" id="SSF54427">
    <property type="entry name" value="NTF2-like"/>
    <property type="match status" value="1"/>
</dbReference>
<evidence type="ECO:0000256" key="2">
    <source>
        <dbReference type="ARBA" id="ARBA00022692"/>
    </source>
</evidence>
<keyword evidence="4 5" id="KW-0472">Membrane</keyword>
<dbReference type="GO" id="GO:0016020">
    <property type="term" value="C:membrane"/>
    <property type="evidence" value="ECO:0007669"/>
    <property type="project" value="UniProtKB-SubCell"/>
</dbReference>
<evidence type="ECO:0000256" key="5">
    <source>
        <dbReference type="SAM" id="Phobius"/>
    </source>
</evidence>
<dbReference type="AlphaFoldDB" id="A0A0A2STV8"/>
<keyword evidence="3 5" id="KW-1133">Transmembrane helix</keyword>
<comment type="caution">
    <text evidence="7">The sequence shown here is derived from an EMBL/GenBank/DDBJ whole genome shotgun (WGS) entry which is preliminary data.</text>
</comment>
<comment type="subcellular location">
    <subcellularLocation>
        <location evidence="1">Membrane</location>
        <topology evidence="1">Single-pass membrane protein</topology>
    </subcellularLocation>
</comment>
<evidence type="ECO:0000313" key="8">
    <source>
        <dbReference type="Proteomes" id="UP000054422"/>
    </source>
</evidence>
<dbReference type="Proteomes" id="UP000054422">
    <property type="component" value="Unassembled WGS sequence"/>
</dbReference>
<keyword evidence="8" id="KW-1185">Reference proteome</keyword>
<dbReference type="CDD" id="cd16425">
    <property type="entry name" value="TrbF"/>
    <property type="match status" value="1"/>
</dbReference>
<feature type="transmembrane region" description="Helical" evidence="5">
    <location>
        <begin position="45"/>
        <end position="67"/>
    </location>
</feature>
<keyword evidence="2 5" id="KW-0812">Transmembrane</keyword>
<gene>
    <name evidence="7" type="ORF">EP47_14190</name>
</gene>
<evidence type="ECO:0000259" key="6">
    <source>
        <dbReference type="Pfam" id="PF04335"/>
    </source>
</evidence>
<protein>
    <submittedName>
        <fullName evidence="7">Conjugal transfer protein TrbF</fullName>
    </submittedName>
</protein>